<dbReference type="InterPro" id="IPR035931">
    <property type="entry name" value="YlxR-like_sf"/>
</dbReference>
<organism evidence="2 3">
    <name type="scientific">Deinococcus taklimakanensis</name>
    <dbReference type="NCBI Taxonomy" id="536443"/>
    <lineage>
        <taxon>Bacteria</taxon>
        <taxon>Thermotogati</taxon>
        <taxon>Deinococcota</taxon>
        <taxon>Deinococci</taxon>
        <taxon>Deinococcales</taxon>
        <taxon>Deinococcaceae</taxon>
        <taxon>Deinococcus</taxon>
    </lineage>
</organism>
<keyword evidence="3" id="KW-1185">Reference proteome</keyword>
<sequence length="94" mass="10307">MNAATPASPTQRPKHIPERTCVACRVKRPQGEFLRLTRVEGQWQVTAGVRSGRGAYLCADSPACWAEKKLRRAFGAQAVSLSAELHARVPHPES</sequence>
<gene>
    <name evidence="2" type="ORF">ACFSR9_11735</name>
</gene>
<dbReference type="RefSeq" id="WP_386846009.1">
    <property type="nucleotide sequence ID" value="NZ_JBHUMK010000051.1"/>
</dbReference>
<reference evidence="3" key="1">
    <citation type="journal article" date="2019" name="Int. J. Syst. Evol. Microbiol.">
        <title>The Global Catalogue of Microorganisms (GCM) 10K type strain sequencing project: providing services to taxonomists for standard genome sequencing and annotation.</title>
        <authorList>
            <consortium name="The Broad Institute Genomics Platform"/>
            <consortium name="The Broad Institute Genome Sequencing Center for Infectious Disease"/>
            <person name="Wu L."/>
            <person name="Ma J."/>
        </authorList>
    </citation>
    <scope>NUCLEOTIDE SEQUENCE [LARGE SCALE GENOMIC DNA]</scope>
    <source>
        <strain evidence="3">KCTC 33842</strain>
    </source>
</reference>
<evidence type="ECO:0000313" key="2">
    <source>
        <dbReference type="EMBL" id="MFD2610102.1"/>
    </source>
</evidence>
<accession>A0ABW5P790</accession>
<feature type="domain" description="YlxR" evidence="1">
    <location>
        <begin position="19"/>
        <end position="77"/>
    </location>
</feature>
<evidence type="ECO:0000313" key="3">
    <source>
        <dbReference type="Proteomes" id="UP001597475"/>
    </source>
</evidence>
<dbReference type="PANTHER" id="PTHR34215:SF1">
    <property type="entry name" value="YLXR DOMAIN-CONTAINING PROTEIN"/>
    <property type="match status" value="1"/>
</dbReference>
<protein>
    <submittedName>
        <fullName evidence="2">YlxR family protein</fullName>
    </submittedName>
</protein>
<proteinExistence type="predicted"/>
<name>A0ABW5P790_9DEIO</name>
<dbReference type="PANTHER" id="PTHR34215">
    <property type="entry name" value="BLL0784 PROTEIN"/>
    <property type="match status" value="1"/>
</dbReference>
<dbReference type="Proteomes" id="UP001597475">
    <property type="component" value="Unassembled WGS sequence"/>
</dbReference>
<dbReference type="EMBL" id="JBHUMK010000051">
    <property type="protein sequence ID" value="MFD2610102.1"/>
    <property type="molecule type" value="Genomic_DNA"/>
</dbReference>
<evidence type="ECO:0000259" key="1">
    <source>
        <dbReference type="Pfam" id="PF04296"/>
    </source>
</evidence>
<dbReference type="SUPFAM" id="SSF64376">
    <property type="entry name" value="YlxR-like"/>
    <property type="match status" value="1"/>
</dbReference>
<dbReference type="InterPro" id="IPR007393">
    <property type="entry name" value="YlxR_dom"/>
</dbReference>
<dbReference type="Pfam" id="PF04296">
    <property type="entry name" value="YlxR"/>
    <property type="match status" value="1"/>
</dbReference>
<dbReference type="InterPro" id="IPR037465">
    <property type="entry name" value="YlxR"/>
</dbReference>
<dbReference type="Gene3D" id="3.30.1230.10">
    <property type="entry name" value="YlxR-like"/>
    <property type="match status" value="1"/>
</dbReference>
<comment type="caution">
    <text evidence="2">The sequence shown here is derived from an EMBL/GenBank/DDBJ whole genome shotgun (WGS) entry which is preliminary data.</text>
</comment>